<dbReference type="Pfam" id="PF12704">
    <property type="entry name" value="MacB_PCD"/>
    <property type="match status" value="1"/>
</dbReference>
<keyword evidence="4" id="KW-1185">Reference proteome</keyword>
<feature type="transmembrane region" description="Helical" evidence="1">
    <location>
        <begin position="382"/>
        <end position="401"/>
    </location>
</feature>
<feature type="transmembrane region" description="Helical" evidence="1">
    <location>
        <begin position="349"/>
        <end position="370"/>
    </location>
</feature>
<dbReference type="EMBL" id="CP039381">
    <property type="protein sequence ID" value="QCT06489.1"/>
    <property type="molecule type" value="Genomic_DNA"/>
</dbReference>
<dbReference type="RefSeq" id="WP_138156559.1">
    <property type="nucleotide sequence ID" value="NZ_CP039381.1"/>
</dbReference>
<gene>
    <name evidence="3" type="ORF">E5Z56_03565</name>
</gene>
<organism evidence="3 4">
    <name type="scientific">Ruminococcus bovis</name>
    <dbReference type="NCBI Taxonomy" id="2564099"/>
    <lineage>
        <taxon>Bacteria</taxon>
        <taxon>Bacillati</taxon>
        <taxon>Bacillota</taxon>
        <taxon>Clostridia</taxon>
        <taxon>Eubacteriales</taxon>
        <taxon>Oscillospiraceae</taxon>
        <taxon>Ruminococcus</taxon>
    </lineage>
</organism>
<evidence type="ECO:0000313" key="3">
    <source>
        <dbReference type="EMBL" id="QCT06489.1"/>
    </source>
</evidence>
<dbReference type="KEGG" id="ruj:E5Z56_03565"/>
<accession>A0A4P8XWK0</accession>
<feature type="transmembrane region" description="Helical" evidence="1">
    <location>
        <begin position="276"/>
        <end position="298"/>
    </location>
</feature>
<dbReference type="AlphaFoldDB" id="A0A4P8XWK0"/>
<dbReference type="OrthoDB" id="2505986at2"/>
<dbReference type="InterPro" id="IPR025857">
    <property type="entry name" value="MacB_PCD"/>
</dbReference>
<feature type="transmembrane region" description="Helical" evidence="1">
    <location>
        <begin position="407"/>
        <end position="424"/>
    </location>
</feature>
<proteinExistence type="predicted"/>
<reference evidence="3 4" key="1">
    <citation type="submission" date="2019-04" db="EMBL/GenBank/DDBJ databases">
        <authorList>
            <person name="Embree M."/>
            <person name="Gaffney J.R."/>
        </authorList>
    </citation>
    <scope>NUCLEOTIDE SEQUENCE [LARGE SCALE GENOMIC DNA]</scope>
    <source>
        <strain evidence="3 4">JE7A12</strain>
    </source>
</reference>
<feature type="transmembrane region" description="Helical" evidence="1">
    <location>
        <begin position="225"/>
        <end position="246"/>
    </location>
</feature>
<keyword evidence="1" id="KW-0472">Membrane</keyword>
<name>A0A4P8XWK0_9FIRM</name>
<evidence type="ECO:0000259" key="2">
    <source>
        <dbReference type="Pfam" id="PF12704"/>
    </source>
</evidence>
<sequence length="432" mass="49606">MIKKRIIPFIVVALLLLTSISTFTYVINNYKSQNKNTVISIQNVASQGKSKATIKDYEKLVKQYEDFKDTSFCSELSTTTVNNTKITPVLINHNYLKYNNISYTDEGITNVMEKGKSKTAVVSKTFGKKIAEGKSQIGKTFIMNDERYRITGVYDDKKGTINDFFKDNKERVYINYTSTDNYEKEKLTAVSCVDGSNSRSQFYFLGFDNFQKVNFDEKNLAVNDFTAIISFILTVITSVYLIRLWLNNLGSTYRFIKEKHSENYLGKFIINNLPSLILRLIIFLILPLAIFVLCYIALKDFHLVYNYIDKENLFSISHMLNTLSSTIQTETSTLMGGNPYFLNLYNGTLVLGVIFLPIILLLFFFTYYLFNQVGKESKGAMYLITTSFIVITIISLIVAFVSDSSFTFLQIIFFITALFIAKCLKDYFIRKD</sequence>
<evidence type="ECO:0000256" key="1">
    <source>
        <dbReference type="SAM" id="Phobius"/>
    </source>
</evidence>
<evidence type="ECO:0000313" key="4">
    <source>
        <dbReference type="Proteomes" id="UP000301475"/>
    </source>
</evidence>
<keyword evidence="1" id="KW-1133">Transmembrane helix</keyword>
<protein>
    <submittedName>
        <fullName evidence="3">ABC transporter permease</fullName>
    </submittedName>
</protein>
<keyword evidence="1" id="KW-0812">Transmembrane</keyword>
<feature type="domain" description="MacB-like periplasmic core" evidence="2">
    <location>
        <begin position="14"/>
        <end position="183"/>
    </location>
</feature>
<dbReference type="Proteomes" id="UP000301475">
    <property type="component" value="Chromosome"/>
</dbReference>